<evidence type="ECO:0000313" key="2">
    <source>
        <dbReference type="Proteomes" id="UP000030134"/>
    </source>
</evidence>
<protein>
    <submittedName>
        <fullName evidence="1">Uncharacterized protein</fullName>
    </submittedName>
</protein>
<organism evidence="1 2">
    <name type="scientific">Porphyromonas gingivicanis</name>
    <dbReference type="NCBI Taxonomy" id="266762"/>
    <lineage>
        <taxon>Bacteria</taxon>
        <taxon>Pseudomonadati</taxon>
        <taxon>Bacteroidota</taxon>
        <taxon>Bacteroidia</taxon>
        <taxon>Bacteroidales</taxon>
        <taxon>Porphyromonadaceae</taxon>
        <taxon>Porphyromonas</taxon>
    </lineage>
</organism>
<dbReference type="AlphaFoldDB" id="A0A0A2G2G0"/>
<proteinExistence type="predicted"/>
<dbReference type="STRING" id="266762.HQ36_06005"/>
<keyword evidence="2" id="KW-1185">Reference proteome</keyword>
<sequence length="73" mass="8403">MTLWKIEAKNNWNWGKGKELIKGMFVEMPTPSTAPPLGQVKFQETIARLFNAKYGTKFDKSKINSSYFICTKI</sequence>
<gene>
    <name evidence="1" type="ORF">HQ36_06005</name>
</gene>
<accession>A0A0A2G2G0</accession>
<dbReference type="RefSeq" id="WP_036884441.1">
    <property type="nucleotide sequence ID" value="NZ_JQZW01000012.1"/>
</dbReference>
<comment type="caution">
    <text evidence="1">The sequence shown here is derived from an EMBL/GenBank/DDBJ whole genome shotgun (WGS) entry which is preliminary data.</text>
</comment>
<reference evidence="1 2" key="1">
    <citation type="submission" date="2014-08" db="EMBL/GenBank/DDBJ databases">
        <title>Porphyromonas gingivicanis strain:COT-022_OH1391 Genome sequencing.</title>
        <authorList>
            <person name="Wallis C."/>
            <person name="Deusch O."/>
            <person name="O'Flynn C."/>
            <person name="Davis I."/>
            <person name="Jospin G."/>
            <person name="Darling A.E."/>
            <person name="Coil D.A."/>
            <person name="Alexiev A."/>
            <person name="Horsfall A."/>
            <person name="Kirkwood N."/>
            <person name="Harris S."/>
            <person name="Eisen J.A."/>
        </authorList>
    </citation>
    <scope>NUCLEOTIDE SEQUENCE [LARGE SCALE GENOMIC DNA]</scope>
    <source>
        <strain evidence="2">COT-022 OH1391</strain>
    </source>
</reference>
<evidence type="ECO:0000313" key="1">
    <source>
        <dbReference type="EMBL" id="KGN97453.1"/>
    </source>
</evidence>
<dbReference type="Proteomes" id="UP000030134">
    <property type="component" value="Unassembled WGS sequence"/>
</dbReference>
<name>A0A0A2G2G0_9PORP</name>
<dbReference type="EMBL" id="JQZW01000012">
    <property type="protein sequence ID" value="KGN97453.1"/>
    <property type="molecule type" value="Genomic_DNA"/>
</dbReference>
<dbReference type="OrthoDB" id="1015152at2"/>